<dbReference type="SUPFAM" id="SSF82771">
    <property type="entry name" value="GIY-YIG endonuclease"/>
    <property type="match status" value="1"/>
</dbReference>
<proteinExistence type="predicted"/>
<dbReference type="EMBL" id="JBHSSK010000001">
    <property type="protein sequence ID" value="MFC6205956.1"/>
    <property type="molecule type" value="Genomic_DNA"/>
</dbReference>
<organism evidence="1 2">
    <name type="scientific">Levilactobacillus tongjiangensis</name>
    <dbReference type="NCBI Taxonomy" id="2486023"/>
    <lineage>
        <taxon>Bacteria</taxon>
        <taxon>Bacillati</taxon>
        <taxon>Bacillota</taxon>
        <taxon>Bacilli</taxon>
        <taxon>Lactobacillales</taxon>
        <taxon>Lactobacillaceae</taxon>
        <taxon>Levilactobacillus</taxon>
    </lineage>
</organism>
<name>A0ABW1SNE0_9LACO</name>
<dbReference type="RefSeq" id="WP_125683077.1">
    <property type="nucleotide sequence ID" value="NZ_JBHSSK010000001.1"/>
</dbReference>
<accession>A0ABW1SNE0</accession>
<comment type="caution">
    <text evidence="1">The sequence shown here is derived from an EMBL/GenBank/DDBJ whole genome shotgun (WGS) entry which is preliminary data.</text>
</comment>
<evidence type="ECO:0000313" key="2">
    <source>
        <dbReference type="Proteomes" id="UP001596254"/>
    </source>
</evidence>
<gene>
    <name evidence="1" type="ORF">ACFP1G_00325</name>
</gene>
<dbReference type="Gene3D" id="3.40.1440.10">
    <property type="entry name" value="GIY-YIG endonuclease"/>
    <property type="match status" value="1"/>
</dbReference>
<reference evidence="2" key="1">
    <citation type="journal article" date="2019" name="Int. J. Syst. Evol. Microbiol.">
        <title>The Global Catalogue of Microorganisms (GCM) 10K type strain sequencing project: providing services to taxonomists for standard genome sequencing and annotation.</title>
        <authorList>
            <consortium name="The Broad Institute Genomics Platform"/>
            <consortium name="The Broad Institute Genome Sequencing Center for Infectious Disease"/>
            <person name="Wu L."/>
            <person name="Ma J."/>
        </authorList>
    </citation>
    <scope>NUCLEOTIDE SEQUENCE [LARGE SCALE GENOMIC DNA]</scope>
    <source>
        <strain evidence="2">CCM 8905</strain>
    </source>
</reference>
<dbReference type="InterPro" id="IPR035901">
    <property type="entry name" value="GIY-YIG_endonuc_sf"/>
</dbReference>
<sequence>MDKKERIRQYKATPTKYGVIQIKNTKNGKTFIDTVANTHNRWGYYRLNLNKNFYRTSPLQADWNTFGESAFTYEVLWEEETTEVTNLRQTLKDLKQTWLAKCQPAYNQK</sequence>
<dbReference type="Proteomes" id="UP001596254">
    <property type="component" value="Unassembled WGS sequence"/>
</dbReference>
<protein>
    <submittedName>
        <fullName evidence="1">GIY-YIG nuclease family protein</fullName>
    </submittedName>
</protein>
<keyword evidence="2" id="KW-1185">Reference proteome</keyword>
<evidence type="ECO:0000313" key="1">
    <source>
        <dbReference type="EMBL" id="MFC6205956.1"/>
    </source>
</evidence>
<dbReference type="CDD" id="cd10451">
    <property type="entry name" value="GIY-YIG_LuxR_like"/>
    <property type="match status" value="1"/>
</dbReference>